<protein>
    <recommendedName>
        <fullName evidence="9">SPOC domain-containing protein 1</fullName>
    </recommendedName>
</protein>
<name>A0A2J8IYR2_PANTR</name>
<dbReference type="FunFam" id="1.10.472.30:FF:000004">
    <property type="entry name" value="SPOC domain containing 1"/>
    <property type="match status" value="1"/>
</dbReference>
<comment type="caution">
    <text evidence="12">The sequence shown here is derived from an EMBL/GenBank/DDBJ whole genome shotgun (WGS) entry which is preliminary data.</text>
</comment>
<dbReference type="Pfam" id="PF07500">
    <property type="entry name" value="TFIIS_M"/>
    <property type="match status" value="1"/>
</dbReference>
<dbReference type="GO" id="GO:0005694">
    <property type="term" value="C:chromosome"/>
    <property type="evidence" value="ECO:0007669"/>
    <property type="project" value="UniProtKB-SubCell"/>
</dbReference>
<evidence type="ECO:0000256" key="8">
    <source>
        <dbReference type="ARBA" id="ARBA00059288"/>
    </source>
</evidence>
<comment type="function">
    <text evidence="8">Protein adapter that acts as an essential executor of PIWIL4-piRNA pathway directed transposon DNA methylation and silencing in the male embryonic germ cells. Recruited to young transposons, which are specifically marked with histone H3 trimethylated at both 'Lys-4' and 'Lys-9' (H3K4me3K9me3), via its association with SPIN1 chromatin reader, and associates with the de novo DNA methylation machinery and repressive chromatin remodeling complexes. Following this, PIWIL4 engages with nascent transposable element transcript to direct piRNA-directed DNA methylation. Not required for piRNA biosynthesis.</text>
</comment>
<dbReference type="EMBL" id="NBAG03000553">
    <property type="protein sequence ID" value="PNI15662.1"/>
    <property type="molecule type" value="Genomic_DNA"/>
</dbReference>
<dbReference type="AlphaFoldDB" id="A0A2J8IYR2"/>
<keyword evidence="5" id="KW-0744">Spermatogenesis</keyword>
<feature type="region of interest" description="Disordered" evidence="10">
    <location>
        <begin position="195"/>
        <end position="222"/>
    </location>
</feature>
<dbReference type="SMART" id="SM00510">
    <property type="entry name" value="TFS2M"/>
    <property type="match status" value="1"/>
</dbReference>
<evidence type="ECO:0000313" key="13">
    <source>
        <dbReference type="Proteomes" id="UP000236370"/>
    </source>
</evidence>
<evidence type="ECO:0000256" key="10">
    <source>
        <dbReference type="SAM" id="MobiDB-lite"/>
    </source>
</evidence>
<feature type="domain" description="TFIIS central" evidence="11">
    <location>
        <begin position="17"/>
        <end position="143"/>
    </location>
</feature>
<organism evidence="12 13">
    <name type="scientific">Pan troglodytes</name>
    <name type="common">Chimpanzee</name>
    <dbReference type="NCBI Taxonomy" id="9598"/>
    <lineage>
        <taxon>Eukaryota</taxon>
        <taxon>Metazoa</taxon>
        <taxon>Chordata</taxon>
        <taxon>Craniata</taxon>
        <taxon>Vertebrata</taxon>
        <taxon>Euteleostomi</taxon>
        <taxon>Mammalia</taxon>
        <taxon>Eutheria</taxon>
        <taxon>Euarchontoglires</taxon>
        <taxon>Primates</taxon>
        <taxon>Haplorrhini</taxon>
        <taxon>Catarrhini</taxon>
        <taxon>Hominidae</taxon>
        <taxon>Pan</taxon>
    </lineage>
</organism>
<feature type="non-terminal residue" evidence="12">
    <location>
        <position position="254"/>
    </location>
</feature>
<keyword evidence="4" id="KW-0221">Differentiation</keyword>
<evidence type="ECO:0000256" key="1">
    <source>
        <dbReference type="ARBA" id="ARBA00004123"/>
    </source>
</evidence>
<gene>
    <name evidence="12" type="ORF">CK820_G0051964</name>
</gene>
<dbReference type="Gene3D" id="1.10.472.30">
    <property type="entry name" value="Transcription elongation factor S-II, central domain"/>
    <property type="match status" value="1"/>
</dbReference>
<dbReference type="InterPro" id="IPR036575">
    <property type="entry name" value="TFIIS_cen_dom_sf"/>
</dbReference>
<keyword evidence="6" id="KW-0943">RNA-mediated gene silencing</keyword>
<dbReference type="Proteomes" id="UP000236370">
    <property type="component" value="Unassembled WGS sequence"/>
</dbReference>
<keyword evidence="3" id="KW-0158">Chromosome</keyword>
<evidence type="ECO:0000256" key="4">
    <source>
        <dbReference type="ARBA" id="ARBA00022782"/>
    </source>
</evidence>
<reference evidence="12 13" key="1">
    <citation type="submission" date="2017-12" db="EMBL/GenBank/DDBJ databases">
        <title>High-resolution comparative analysis of great ape genomes.</title>
        <authorList>
            <person name="Pollen A."/>
            <person name="Hastie A."/>
            <person name="Hormozdiari F."/>
            <person name="Dougherty M."/>
            <person name="Liu R."/>
            <person name="Chaisson M."/>
            <person name="Hoppe E."/>
            <person name="Hill C."/>
            <person name="Pang A."/>
            <person name="Hillier L."/>
            <person name="Baker C."/>
            <person name="Armstrong J."/>
            <person name="Shendure J."/>
            <person name="Paten B."/>
            <person name="Wilson R."/>
            <person name="Chao H."/>
            <person name="Schneider V."/>
            <person name="Ventura M."/>
            <person name="Kronenberg Z."/>
            <person name="Murali S."/>
            <person name="Gordon D."/>
            <person name="Cantsilieris S."/>
            <person name="Munson K."/>
            <person name="Nelson B."/>
            <person name="Raja A."/>
            <person name="Underwood J."/>
            <person name="Diekhans M."/>
            <person name="Fiddes I."/>
            <person name="Haussler D."/>
            <person name="Eichler E."/>
        </authorList>
    </citation>
    <scope>NUCLEOTIDE SEQUENCE [LARGE SCALE GENOMIC DNA]</scope>
    <source>
        <strain evidence="12">Yerkes chimp pedigree #C0471</strain>
    </source>
</reference>
<evidence type="ECO:0000256" key="5">
    <source>
        <dbReference type="ARBA" id="ARBA00022871"/>
    </source>
</evidence>
<evidence type="ECO:0000259" key="11">
    <source>
        <dbReference type="PROSITE" id="PS51321"/>
    </source>
</evidence>
<comment type="subcellular location">
    <subcellularLocation>
        <location evidence="2">Chromosome</location>
    </subcellularLocation>
    <subcellularLocation>
        <location evidence="1">Nucleus</location>
    </subcellularLocation>
</comment>
<dbReference type="GO" id="GO:0030154">
    <property type="term" value="P:cell differentiation"/>
    <property type="evidence" value="ECO:0007669"/>
    <property type="project" value="UniProtKB-KW"/>
</dbReference>
<dbReference type="GO" id="GO:0005634">
    <property type="term" value="C:nucleus"/>
    <property type="evidence" value="ECO:0007669"/>
    <property type="project" value="UniProtKB-SubCell"/>
</dbReference>
<dbReference type="PROSITE" id="PS51321">
    <property type="entry name" value="TFIIS_CENTRAL"/>
    <property type="match status" value="1"/>
</dbReference>
<dbReference type="InterPro" id="IPR003618">
    <property type="entry name" value="TFIIS_cen_dom"/>
</dbReference>
<feature type="compositionally biased region" description="Basic and acidic residues" evidence="10">
    <location>
        <begin position="205"/>
        <end position="217"/>
    </location>
</feature>
<evidence type="ECO:0000313" key="12">
    <source>
        <dbReference type="EMBL" id="PNI15662.1"/>
    </source>
</evidence>
<evidence type="ECO:0000256" key="6">
    <source>
        <dbReference type="ARBA" id="ARBA00023158"/>
    </source>
</evidence>
<evidence type="ECO:0000256" key="7">
    <source>
        <dbReference type="ARBA" id="ARBA00023242"/>
    </source>
</evidence>
<dbReference type="GO" id="GO:0007283">
    <property type="term" value="P:spermatogenesis"/>
    <property type="evidence" value="ECO:0007669"/>
    <property type="project" value="UniProtKB-KW"/>
</dbReference>
<evidence type="ECO:0000256" key="2">
    <source>
        <dbReference type="ARBA" id="ARBA00004286"/>
    </source>
</evidence>
<dbReference type="PANTHER" id="PTHR11477:SF18">
    <property type="entry name" value="SPOC DOMAIN-CONTAINING PROTEIN 1"/>
    <property type="match status" value="1"/>
</dbReference>
<evidence type="ECO:0000256" key="3">
    <source>
        <dbReference type="ARBA" id="ARBA00022454"/>
    </source>
</evidence>
<sequence>DRNKLAQTLPPTHLPPSGTKCLESLLGSVPPPCPSLHSLRELPDPVLSEEVVEGIAAGIEAALWDLTQGTNGRYKTKYRSLLFNLRDPRNLDLFLKVVHGDVTPYDLVRMSSMQLAPQELARWRDQEEKRGPQMFMDCSPQALPIASEDTTGQHDHHFLDPNCHICMDWEPSNELLGSFKAAKSCGDNIFQKALSQTPMPAPEMPKTRELPPTEPQDRVPPSGLHVPAAPTKALPCLPPWEGVLDMFSIKRFRA</sequence>
<keyword evidence="7" id="KW-0539">Nucleus</keyword>
<dbReference type="PANTHER" id="PTHR11477">
    <property type="entry name" value="TRANSCRIPTION FACTOR S-II ZINC FINGER DOMAIN-CONTAINING PROTEIN"/>
    <property type="match status" value="1"/>
</dbReference>
<proteinExistence type="predicted"/>
<dbReference type="GO" id="GO:0006351">
    <property type="term" value="P:DNA-templated transcription"/>
    <property type="evidence" value="ECO:0007669"/>
    <property type="project" value="InterPro"/>
</dbReference>
<evidence type="ECO:0000256" key="9">
    <source>
        <dbReference type="ARBA" id="ARBA00071086"/>
    </source>
</evidence>
<feature type="non-terminal residue" evidence="12">
    <location>
        <position position="1"/>
    </location>
</feature>
<accession>A0A2J8IYR2</accession>
<dbReference type="SUPFAM" id="SSF46942">
    <property type="entry name" value="Elongation factor TFIIS domain 2"/>
    <property type="match status" value="1"/>
</dbReference>
<dbReference type="GO" id="GO:0031047">
    <property type="term" value="P:regulatory ncRNA-mediated gene silencing"/>
    <property type="evidence" value="ECO:0007669"/>
    <property type="project" value="UniProtKB-KW"/>
</dbReference>